<dbReference type="EMBL" id="JBBNAF010000009">
    <property type="protein sequence ID" value="KAK9114853.1"/>
    <property type="molecule type" value="Genomic_DNA"/>
</dbReference>
<proteinExistence type="predicted"/>
<gene>
    <name evidence="2" type="ORF">Syun_021650</name>
</gene>
<dbReference type="Proteomes" id="UP001420932">
    <property type="component" value="Unassembled WGS sequence"/>
</dbReference>
<keyword evidence="3" id="KW-1185">Reference proteome</keyword>
<accession>A0AAP0IG53</accession>
<evidence type="ECO:0000256" key="1">
    <source>
        <dbReference type="SAM" id="MobiDB-lite"/>
    </source>
</evidence>
<feature type="region of interest" description="Disordered" evidence="1">
    <location>
        <begin position="259"/>
        <end position="280"/>
    </location>
</feature>
<name>A0AAP0IG53_9MAGN</name>
<protein>
    <submittedName>
        <fullName evidence="2">Uncharacterized protein</fullName>
    </submittedName>
</protein>
<evidence type="ECO:0000313" key="3">
    <source>
        <dbReference type="Proteomes" id="UP001420932"/>
    </source>
</evidence>
<feature type="region of interest" description="Disordered" evidence="1">
    <location>
        <begin position="169"/>
        <end position="200"/>
    </location>
</feature>
<evidence type="ECO:0000313" key="2">
    <source>
        <dbReference type="EMBL" id="KAK9114853.1"/>
    </source>
</evidence>
<reference evidence="2 3" key="1">
    <citation type="submission" date="2024-01" db="EMBL/GenBank/DDBJ databases">
        <title>Genome assemblies of Stephania.</title>
        <authorList>
            <person name="Yang L."/>
        </authorList>
    </citation>
    <scope>NUCLEOTIDE SEQUENCE [LARGE SCALE GENOMIC DNA]</scope>
    <source>
        <strain evidence="2">YNDBR</strain>
        <tissue evidence="2">Leaf</tissue>
    </source>
</reference>
<comment type="caution">
    <text evidence="2">The sequence shown here is derived from an EMBL/GenBank/DDBJ whole genome shotgun (WGS) entry which is preliminary data.</text>
</comment>
<sequence>MAGDHDKITAMINLLTNEFTSSPQANHRKVFAHMRLAIVIPKVDRLSSRRRVFLYPLPPLAVLAHRQALPTHHCLLPPPPLPSPVTALSPNRALVHPCTKKTTSAIPALRDCLCRSDSDLRRAFPPPGTRSHCPAPDPTARHKHFRLLPLRTLAARPRSASRCHQIRQPLATDARHPPGPPPQTRALHSRSSAPTRCPPLQIPPLPPSHCHRSRHPRCCLSAPHPLLPLHHTPPPLAVLTTAAPAAPSARSAARQIRASPAGSAIPARSAARHQIPRPPAPHLLLPPPHLHLRLPLQPPLRVHMPQPPSAHVAARVDVVGLPLSRLSRAKWTFIPGVSIAA</sequence>
<dbReference type="AlphaFoldDB" id="A0AAP0IG53"/>
<organism evidence="2 3">
    <name type="scientific">Stephania yunnanensis</name>
    <dbReference type="NCBI Taxonomy" id="152371"/>
    <lineage>
        <taxon>Eukaryota</taxon>
        <taxon>Viridiplantae</taxon>
        <taxon>Streptophyta</taxon>
        <taxon>Embryophyta</taxon>
        <taxon>Tracheophyta</taxon>
        <taxon>Spermatophyta</taxon>
        <taxon>Magnoliopsida</taxon>
        <taxon>Ranunculales</taxon>
        <taxon>Menispermaceae</taxon>
        <taxon>Menispermoideae</taxon>
        <taxon>Cissampelideae</taxon>
        <taxon>Stephania</taxon>
    </lineage>
</organism>